<dbReference type="InterPro" id="IPR050154">
    <property type="entry name" value="UbiB_kinase"/>
</dbReference>
<dbReference type="Proteomes" id="UP000238348">
    <property type="component" value="Chromosome"/>
</dbReference>
<dbReference type="InterPro" id="IPR011009">
    <property type="entry name" value="Kinase-like_dom_sf"/>
</dbReference>
<feature type="domain" description="Fungal lipase-type" evidence="4">
    <location>
        <begin position="140"/>
        <end position="271"/>
    </location>
</feature>
<comment type="similarity">
    <text evidence="1">Belongs to the protein kinase superfamily. ADCK protein kinase family.</text>
</comment>
<evidence type="ECO:0000256" key="1">
    <source>
        <dbReference type="ARBA" id="ARBA00009670"/>
    </source>
</evidence>
<name>A0A2L0EWC0_SORCE</name>
<dbReference type="EMBL" id="CP012673">
    <property type="protein sequence ID" value="AUX43600.1"/>
    <property type="molecule type" value="Genomic_DNA"/>
</dbReference>
<feature type="domain" description="ABC1 atypical kinase-like" evidence="5">
    <location>
        <begin position="503"/>
        <end position="757"/>
    </location>
</feature>
<evidence type="ECO:0008006" key="8">
    <source>
        <dbReference type="Google" id="ProtNLM"/>
    </source>
</evidence>
<dbReference type="InterPro" id="IPR029058">
    <property type="entry name" value="AB_hydrolase_fold"/>
</dbReference>
<keyword evidence="3" id="KW-0812">Transmembrane</keyword>
<evidence type="ECO:0000259" key="4">
    <source>
        <dbReference type="Pfam" id="PF01764"/>
    </source>
</evidence>
<evidence type="ECO:0000313" key="7">
    <source>
        <dbReference type="Proteomes" id="UP000238348"/>
    </source>
</evidence>
<dbReference type="Gene3D" id="3.40.50.1820">
    <property type="entry name" value="alpha/beta hydrolase"/>
    <property type="match status" value="1"/>
</dbReference>
<dbReference type="AlphaFoldDB" id="A0A2L0EWC0"/>
<evidence type="ECO:0000256" key="3">
    <source>
        <dbReference type="SAM" id="Phobius"/>
    </source>
</evidence>
<dbReference type="PANTHER" id="PTHR10566">
    <property type="entry name" value="CHAPERONE-ACTIVITY OF BC1 COMPLEX CABC1 -RELATED"/>
    <property type="match status" value="1"/>
</dbReference>
<keyword evidence="3" id="KW-1133">Transmembrane helix</keyword>
<dbReference type="RefSeq" id="WP_104982258.1">
    <property type="nucleotide sequence ID" value="NZ_CP012673.1"/>
</dbReference>
<protein>
    <recommendedName>
        <fullName evidence="8">Protein kinase domain-containing protein</fullName>
    </recommendedName>
</protein>
<dbReference type="Pfam" id="PF03109">
    <property type="entry name" value="ABC1"/>
    <property type="match status" value="1"/>
</dbReference>
<dbReference type="OrthoDB" id="9795390at2"/>
<dbReference type="Gene3D" id="1.10.510.10">
    <property type="entry name" value="Transferase(Phosphotransferase) domain 1"/>
    <property type="match status" value="1"/>
</dbReference>
<dbReference type="SUPFAM" id="SSF53474">
    <property type="entry name" value="alpha/beta-Hydrolases"/>
    <property type="match status" value="1"/>
</dbReference>
<reference evidence="6 7" key="1">
    <citation type="submission" date="2015-09" db="EMBL/GenBank/DDBJ databases">
        <title>Sorangium comparison.</title>
        <authorList>
            <person name="Zaburannyi N."/>
            <person name="Bunk B."/>
            <person name="Overmann J."/>
            <person name="Mueller R."/>
        </authorList>
    </citation>
    <scope>NUCLEOTIDE SEQUENCE [LARGE SCALE GENOMIC DNA]</scope>
    <source>
        <strain evidence="6 7">So ce26</strain>
    </source>
</reference>
<proteinExistence type="inferred from homology"/>
<dbReference type="InterPro" id="IPR002921">
    <property type="entry name" value="Fungal_lipase-type"/>
</dbReference>
<keyword evidence="3" id="KW-0472">Membrane</keyword>
<accession>A0A2L0EWC0</accession>
<evidence type="ECO:0000256" key="2">
    <source>
        <dbReference type="SAM" id="MobiDB-lite"/>
    </source>
</evidence>
<dbReference type="GO" id="GO:0006629">
    <property type="term" value="P:lipid metabolic process"/>
    <property type="evidence" value="ECO:0007669"/>
    <property type="project" value="InterPro"/>
</dbReference>
<gene>
    <name evidence="6" type="ORF">SOCE26_050500</name>
</gene>
<organism evidence="6 7">
    <name type="scientific">Sorangium cellulosum</name>
    <name type="common">Polyangium cellulosum</name>
    <dbReference type="NCBI Taxonomy" id="56"/>
    <lineage>
        <taxon>Bacteria</taxon>
        <taxon>Pseudomonadati</taxon>
        <taxon>Myxococcota</taxon>
        <taxon>Polyangia</taxon>
        <taxon>Polyangiales</taxon>
        <taxon>Polyangiaceae</taxon>
        <taxon>Sorangium</taxon>
    </lineage>
</organism>
<dbReference type="PANTHER" id="PTHR10566:SF113">
    <property type="entry name" value="PROTEIN ACTIVITY OF BC1 COMPLEX KINASE 7, CHLOROPLASTIC"/>
    <property type="match status" value="1"/>
</dbReference>
<dbReference type="SUPFAM" id="SSF56112">
    <property type="entry name" value="Protein kinase-like (PK-like)"/>
    <property type="match status" value="1"/>
</dbReference>
<dbReference type="Pfam" id="PF01764">
    <property type="entry name" value="Lipase_3"/>
    <property type="match status" value="1"/>
</dbReference>
<evidence type="ECO:0000313" key="6">
    <source>
        <dbReference type="EMBL" id="AUX43600.1"/>
    </source>
</evidence>
<feature type="transmembrane region" description="Helical" evidence="3">
    <location>
        <begin position="35"/>
        <end position="56"/>
    </location>
</feature>
<dbReference type="InterPro" id="IPR004147">
    <property type="entry name" value="ABC1_dom"/>
</dbReference>
<evidence type="ECO:0000259" key="5">
    <source>
        <dbReference type="Pfam" id="PF03109"/>
    </source>
</evidence>
<feature type="region of interest" description="Disordered" evidence="2">
    <location>
        <begin position="1"/>
        <end position="21"/>
    </location>
</feature>
<dbReference type="CDD" id="cd05121">
    <property type="entry name" value="ABC1_ADCK3-like"/>
    <property type="match status" value="1"/>
</dbReference>
<sequence>MTQSQIETTPPKKKTQSASAGAQELLRHRQEMLTLAYISYVGMIGLATIDVARMFLLVQRFLNELEPVRGRWKIVWGPGVVNSKLASFIDDRLVFVVEHLKEKNRFAVVIRGTNPFSIENVNEVNDIFTMVDWPYGKPAQGLKPKISKGVDKGIEEILAIHAPDELPGSGKTLIEFLKERVAKARGPVRIDVTGHSLGGALAGTLALCLADLQGTDEVPETLRWDPGRKATLWTTTLAAIPAGNADFAAHSDAQLAGRADRVANSLDIVPYTGIASEMDIISRIYEPTIATGKLITMSFDNVIKRLTTESLVYQHIQKDAVKLVGAVRKGSDSFISEMLYQHVDAYVHLLGLSGVINIKSLLSAAADDIVVEVPDEKTNGEVKRPVWVPAALKVGDFGPPMEPPSSLLPAKFIPTKIATDGRERPVEIYPVSKPSRFRVLYLMYRTFVFVLRLIPLRSRPVQVARLTRVYLENLGGLWIKLGQVLSMRTDLFSNEFCDELANLQERSFGFPSDVARRMIEDCLGHPLEQTFEEFDDVPAAAASLSQVHKARLRRNGVWVAIKVQKPYAVEYFHKDFAWISFVFNTFERFGIGERFGWKGMLKEVQEVLEDELDYRHELAAIRDIRRTLKKHKIYVPRPFDRLCNDRVLVMEFIHGVSVAEYLRVSRSDPARARAWCEENNISCKKVVKTLCHSLMRQMFEDNLCHGDIHPGNVVLLRDSRIAFLDFGTVGTFDTEFISAYRLYLMALARQNFSEAVDMMLWLSGELPVIDIQAVKFEVVACMRSWYARTRRRSLPVHQRSLASSSDEVGKILMRHRMRVNWSMLKLGRTYHTLDMTIGALYPKVNYPKLLKSYYVKATRRGNRQALAALVGLPQRIGGYASIVLPRFRERLFVFMGGRSIVEEIILSVGKFIRTAIVVVAATMGLVYLRQHEREIAAPLLGEEGWIINLVDKVPHVGRRYWIALGILALFAIVKQQRLVARAKKPPVRLPGGQGSSRVEV</sequence>